<comment type="caution">
    <text evidence="3">The sequence shown here is derived from an EMBL/GenBank/DDBJ whole genome shotgun (WGS) entry which is preliminary data.</text>
</comment>
<evidence type="ECO:0000313" key="2">
    <source>
        <dbReference type="EMBL" id="CAF4507261.1"/>
    </source>
</evidence>
<dbReference type="EMBL" id="CAJOBJ010178208">
    <property type="protein sequence ID" value="CAF4908423.1"/>
    <property type="molecule type" value="Genomic_DNA"/>
</dbReference>
<feature type="non-terminal residue" evidence="3">
    <location>
        <position position="1"/>
    </location>
</feature>
<dbReference type="Proteomes" id="UP000681720">
    <property type="component" value="Unassembled WGS sequence"/>
</dbReference>
<protein>
    <submittedName>
        <fullName evidence="3">Uncharacterized protein</fullName>
    </submittedName>
</protein>
<reference evidence="3" key="1">
    <citation type="submission" date="2021-02" db="EMBL/GenBank/DDBJ databases">
        <authorList>
            <person name="Nowell W R."/>
        </authorList>
    </citation>
    <scope>NUCLEOTIDE SEQUENCE</scope>
</reference>
<accession>A0A8S3A2C6</accession>
<evidence type="ECO:0000256" key="1">
    <source>
        <dbReference type="SAM" id="MobiDB-lite"/>
    </source>
</evidence>
<dbReference type="EMBL" id="CAJOBH010078844">
    <property type="protein sequence ID" value="CAF4507261.1"/>
    <property type="molecule type" value="Genomic_DNA"/>
</dbReference>
<sequence>KTRDAILEHENWYRQFLSISNKRRLALKKWRDERNHAKETILQEAEQTHNTIKEIDDAIQRTQ</sequence>
<feature type="region of interest" description="Disordered" evidence="1">
    <location>
        <begin position="42"/>
        <end position="63"/>
    </location>
</feature>
<gene>
    <name evidence="2" type="ORF">BYL167_LOCUS36297</name>
    <name evidence="3" type="ORF">GIL414_LOCUS42367</name>
    <name evidence="4" type="ORF">GIL414_LOCUS52199</name>
</gene>
<proteinExistence type="predicted"/>
<feature type="compositionally biased region" description="Basic and acidic residues" evidence="1">
    <location>
        <begin position="51"/>
        <end position="63"/>
    </location>
</feature>
<evidence type="ECO:0000313" key="3">
    <source>
        <dbReference type="EMBL" id="CAF4683405.1"/>
    </source>
</evidence>
<organism evidence="3 5">
    <name type="scientific">Rotaria magnacalcarata</name>
    <dbReference type="NCBI Taxonomy" id="392030"/>
    <lineage>
        <taxon>Eukaryota</taxon>
        <taxon>Metazoa</taxon>
        <taxon>Spiralia</taxon>
        <taxon>Gnathifera</taxon>
        <taxon>Rotifera</taxon>
        <taxon>Eurotatoria</taxon>
        <taxon>Bdelloidea</taxon>
        <taxon>Philodinida</taxon>
        <taxon>Philodinidae</taxon>
        <taxon>Rotaria</taxon>
    </lineage>
</organism>
<dbReference type="Proteomes" id="UP000681967">
    <property type="component" value="Unassembled WGS sequence"/>
</dbReference>
<evidence type="ECO:0000313" key="4">
    <source>
        <dbReference type="EMBL" id="CAF4908423.1"/>
    </source>
</evidence>
<feature type="non-terminal residue" evidence="3">
    <location>
        <position position="63"/>
    </location>
</feature>
<name>A0A8S3A2C6_9BILA</name>
<evidence type="ECO:0000313" key="5">
    <source>
        <dbReference type="Proteomes" id="UP000681720"/>
    </source>
</evidence>
<dbReference type="AlphaFoldDB" id="A0A8S3A2C6"/>
<dbReference type="EMBL" id="CAJOBJ010122557">
    <property type="protein sequence ID" value="CAF4683405.1"/>
    <property type="molecule type" value="Genomic_DNA"/>
</dbReference>